<dbReference type="GO" id="GO:0004420">
    <property type="term" value="F:hydroxymethylglutaryl-CoA reductase (NADPH) activity"/>
    <property type="evidence" value="ECO:0007669"/>
    <property type="project" value="UniProtKB-EC"/>
</dbReference>
<evidence type="ECO:0000256" key="7">
    <source>
        <dbReference type="ARBA" id="ARBA00022778"/>
    </source>
</evidence>
<feature type="region of interest" description="Disordered" evidence="21">
    <location>
        <begin position="827"/>
        <end position="847"/>
    </location>
</feature>
<keyword evidence="17" id="KW-0325">Glycoprotein</keyword>
<dbReference type="GO" id="GO:0050661">
    <property type="term" value="F:NADP binding"/>
    <property type="evidence" value="ECO:0007669"/>
    <property type="project" value="InterPro"/>
</dbReference>
<evidence type="ECO:0000256" key="11">
    <source>
        <dbReference type="ARBA" id="ARBA00022989"/>
    </source>
</evidence>
<keyword evidence="10" id="KW-0443">Lipid metabolism</keyword>
<dbReference type="GO" id="GO:0005789">
    <property type="term" value="C:endoplasmic reticulum membrane"/>
    <property type="evidence" value="ECO:0007669"/>
    <property type="project" value="UniProtKB-SubCell"/>
</dbReference>
<sequence length="847" mass="91132">MLNGVFRLHGLMVASHPWEVIVGTIALTVCLMSMNNLATSDQICSWSNGCPKLQECCILKILNSDVIILTVTRCMAIVYIYFQFQNLRQLGSKYILGIAGFFTVFSSFVFSTVVIHFLGKELTGLNEALPFFLLLIDLSKACTLAKFALSSNSQEEVRENISQGMAILGPTFTLDALVECLVIGVGTMSGVRQLEMMCCFGCMSVLANYFVFMTFFPACVSLVLELSRESREGRPVWQLSHFARVMAEEEDNKPNPVTQRVKIIMSLGLVLVHAHSRLVSEQPGQNRTVVGASTLSSLVSMELEQVITLGLALLLAVKYVFFEPAETELSLKSPISTSISAPALSHKGAEDCCRRDPAPNGPFSLNGPLPQSLGDSVCPPPPFFTPTPDTTTSLPNPPSQPRSLDQCLSILRNPELGARFLSNAEVMELVTSRNILTYKLEAVMETPERGVVIRREMLSSKLPSPSALACLPYKDYDYTKVMGTCCENVIGYMPVPVGVAGPLLLDGKQFHVPMATTEGCLVASTNRGCRAIALSGGCSSRVLADGMTRGPVVRMPSACRAVEVKTWLETTEGFRTIKDAFDHTSRFARLDKLLVGLAGRNLYIRFQSHTGDAMGMNMLSKGTEQAVSRLQQQFPELQVLAVSGNYCTDKKPSAMNWILGRGKSAVCEVTVPARVVREILKTSTTALVELNINKNLVGSAMAGSIGGFNAHAANIVAAIYIACGQDPAQTVGSSNCITLMEQVGPEGEDLYISCTMPSIELGTVGGGTNLAPQQSCLQMLGVQGASLTGPGDNARQLASVVCATVLAGELSLMSALAAGHLVQSHMTHNRSEANVPQIAQSHSEEAA</sequence>
<dbReference type="InterPro" id="IPR004554">
    <property type="entry name" value="HMG_CoA_Rdtase_eu_arc"/>
</dbReference>
<evidence type="ECO:0000256" key="2">
    <source>
        <dbReference type="ARBA" id="ARBA00004585"/>
    </source>
</evidence>
<dbReference type="Gene3D" id="3.90.770.10">
    <property type="entry name" value="3-hydroxy-3-methylglutaryl-coenzyme A Reductase, Chain A, domain 2"/>
    <property type="match status" value="1"/>
</dbReference>
<keyword evidence="13" id="KW-0756">Sterol biosynthesis</keyword>
<accession>A0A8C7P1K0</accession>
<comment type="pathway">
    <text evidence="3 20">Metabolic intermediate biosynthesis; (R)-mevalonate biosynthesis; (R)-mevalonate from acetyl-CoA: step 3/3.</text>
</comment>
<evidence type="ECO:0000256" key="15">
    <source>
        <dbReference type="ARBA" id="ARBA00023140"/>
    </source>
</evidence>
<protein>
    <recommendedName>
        <fullName evidence="20">3-hydroxy-3-methylglutaryl coenzyme A reductase</fullName>
        <shortName evidence="20">HMG-CoA reductase</shortName>
        <ecNumber evidence="20">1.1.1.34</ecNumber>
    </recommendedName>
</protein>
<evidence type="ECO:0000256" key="4">
    <source>
        <dbReference type="ARBA" id="ARBA00007661"/>
    </source>
</evidence>
<dbReference type="GO" id="GO:0008299">
    <property type="term" value="P:isoprenoid biosynthetic process"/>
    <property type="evidence" value="ECO:0007669"/>
    <property type="project" value="InterPro"/>
</dbReference>
<dbReference type="InterPro" id="IPR000731">
    <property type="entry name" value="SSD"/>
</dbReference>
<dbReference type="Pfam" id="PF12349">
    <property type="entry name" value="Sterol-sensing"/>
    <property type="match status" value="1"/>
</dbReference>
<reference evidence="23" key="3">
    <citation type="submission" date="2025-09" db="UniProtKB">
        <authorList>
            <consortium name="Ensembl"/>
        </authorList>
    </citation>
    <scope>IDENTIFICATION</scope>
</reference>
<dbReference type="UniPathway" id="UPA00058">
    <property type="reaction ID" value="UER00103"/>
</dbReference>
<evidence type="ECO:0000256" key="8">
    <source>
        <dbReference type="ARBA" id="ARBA00022824"/>
    </source>
</evidence>
<dbReference type="NCBIfam" id="TIGR00533">
    <property type="entry name" value="HMG_CoA_R_NADP"/>
    <property type="match status" value="1"/>
</dbReference>
<keyword evidence="24" id="KW-1185">Reference proteome</keyword>
<keyword evidence="18" id="KW-0753">Steroid metabolism</keyword>
<keyword evidence="5" id="KW-0153">Cholesterol metabolism</keyword>
<feature type="transmembrane region" description="Helical" evidence="20">
    <location>
        <begin position="197"/>
        <end position="224"/>
    </location>
</feature>
<dbReference type="GO" id="GO:0006695">
    <property type="term" value="P:cholesterol biosynthetic process"/>
    <property type="evidence" value="ECO:0007669"/>
    <property type="project" value="UniProtKB-KW"/>
</dbReference>
<keyword evidence="15" id="KW-0576">Peroxisome</keyword>
<feature type="compositionally biased region" description="Polar residues" evidence="21">
    <location>
        <begin position="832"/>
        <end position="841"/>
    </location>
</feature>
<dbReference type="InterPro" id="IPR023074">
    <property type="entry name" value="HMG_CoA_Rdtase_cat_sf"/>
</dbReference>
<dbReference type="InterPro" id="IPR002202">
    <property type="entry name" value="HMG_CoA_Rdtase"/>
</dbReference>
<dbReference type="SUPFAM" id="SSF56542">
    <property type="entry name" value="Substrate-binding domain of HMG-CoA reductase"/>
    <property type="match status" value="1"/>
</dbReference>
<evidence type="ECO:0000256" key="1">
    <source>
        <dbReference type="ARBA" id="ARBA00004477"/>
    </source>
</evidence>
<dbReference type="FunFam" id="3.90.770.10:FF:000003">
    <property type="entry name" value="3-hydroxy-3-methylglutaryl-coenzyme A reductase 2"/>
    <property type="match status" value="1"/>
</dbReference>
<comment type="subcellular location">
    <subcellularLocation>
        <location evidence="1 20">Endoplasmic reticulum membrane</location>
        <topology evidence="1 20">Multi-pass membrane protein</topology>
    </subcellularLocation>
    <subcellularLocation>
        <location evidence="2">Peroxisome membrane</location>
        <topology evidence="2">Multi-pass membrane protein</topology>
    </subcellularLocation>
</comment>
<evidence type="ECO:0000256" key="3">
    <source>
        <dbReference type="ARBA" id="ARBA00005084"/>
    </source>
</evidence>
<dbReference type="PANTHER" id="PTHR10572:SF24">
    <property type="entry name" value="3-HYDROXY-3-METHYLGLUTARYL-COENZYME A REDUCTASE"/>
    <property type="match status" value="1"/>
</dbReference>
<evidence type="ECO:0000313" key="24">
    <source>
        <dbReference type="Proteomes" id="UP000694395"/>
    </source>
</evidence>
<keyword evidence="10" id="KW-0752">Steroid biosynthesis</keyword>
<dbReference type="SUPFAM" id="SSF55035">
    <property type="entry name" value="NAD-binding domain of HMG-CoA reductase"/>
    <property type="match status" value="1"/>
</dbReference>
<evidence type="ECO:0000256" key="18">
    <source>
        <dbReference type="ARBA" id="ARBA00023221"/>
    </source>
</evidence>
<dbReference type="AlphaFoldDB" id="A0A8C7P1K0"/>
<keyword evidence="7" id="KW-0152">Cholesterol biosynthesis</keyword>
<dbReference type="PROSITE" id="PS01192">
    <property type="entry name" value="HMG_COA_REDUCTASE_3"/>
    <property type="match status" value="1"/>
</dbReference>
<dbReference type="FunFam" id="3.90.770.10:FF:000002">
    <property type="entry name" value="3-hydroxy-3-methylglutaryl coenzyme A reductase"/>
    <property type="match status" value="1"/>
</dbReference>
<evidence type="ECO:0000256" key="17">
    <source>
        <dbReference type="ARBA" id="ARBA00023180"/>
    </source>
</evidence>
<dbReference type="GeneTree" id="ENSGT00940000155305"/>
<dbReference type="Gene3D" id="3.30.70.420">
    <property type="entry name" value="Hydroxymethylglutaryl-CoA reductase, class I/II, NAD/NADP-binding domain"/>
    <property type="match status" value="1"/>
</dbReference>
<name>A0A8C7P1K0_ONCMY</name>
<dbReference type="PROSITE" id="PS50065">
    <property type="entry name" value="HMG_COA_REDUCTASE_4"/>
    <property type="match status" value="1"/>
</dbReference>
<dbReference type="EC" id="1.1.1.34" evidence="20"/>
<evidence type="ECO:0000256" key="10">
    <source>
        <dbReference type="ARBA" id="ARBA00022955"/>
    </source>
</evidence>
<dbReference type="GO" id="GO:0005778">
    <property type="term" value="C:peroxisomal membrane"/>
    <property type="evidence" value="ECO:0007669"/>
    <property type="project" value="UniProtKB-SubCell"/>
</dbReference>
<dbReference type="InterPro" id="IPR023282">
    <property type="entry name" value="HMG_CoA_Rdtase_N"/>
</dbReference>
<dbReference type="InterPro" id="IPR009029">
    <property type="entry name" value="HMG_CoA_Rdtase_sub-bd_dom_sf"/>
</dbReference>
<dbReference type="FunFam" id="1.10.3270.10:FF:000001">
    <property type="entry name" value="3-hydroxy-3-methylglutaryl coenzyme A reductase"/>
    <property type="match status" value="1"/>
</dbReference>
<evidence type="ECO:0000256" key="19">
    <source>
        <dbReference type="ARBA" id="ARBA00049909"/>
    </source>
</evidence>
<reference evidence="23" key="1">
    <citation type="submission" date="2020-07" db="EMBL/GenBank/DDBJ databases">
        <title>A long reads based de novo assembly of the rainbow trout Arlee double haploid line genome.</title>
        <authorList>
            <person name="Gao G."/>
            <person name="Palti Y."/>
        </authorList>
    </citation>
    <scope>NUCLEOTIDE SEQUENCE [LARGE SCALE GENOMIC DNA]</scope>
</reference>
<feature type="region of interest" description="Disordered" evidence="21">
    <location>
        <begin position="349"/>
        <end position="404"/>
    </location>
</feature>
<dbReference type="PROSITE" id="PS50156">
    <property type="entry name" value="SSD"/>
    <property type="match status" value="1"/>
</dbReference>
<comment type="similarity">
    <text evidence="4 20">Belongs to the HMG-CoA reductase family.</text>
</comment>
<dbReference type="PRINTS" id="PR00071">
    <property type="entry name" value="HMGCOARDTASE"/>
</dbReference>
<evidence type="ECO:0000256" key="21">
    <source>
        <dbReference type="SAM" id="MobiDB-lite"/>
    </source>
</evidence>
<evidence type="ECO:0000313" key="23">
    <source>
        <dbReference type="Ensembl" id="ENSOMYP00000015869.2"/>
    </source>
</evidence>
<feature type="transmembrane region" description="Helical" evidence="20">
    <location>
        <begin position="20"/>
        <end position="38"/>
    </location>
</feature>
<comment type="catalytic activity">
    <reaction evidence="19">
        <text>(R)-mevalonate + 2 NADP(+) + CoA = (3S)-3-hydroxy-3-methylglutaryl-CoA + 2 NADPH + 2 H(+)</text>
        <dbReference type="Rhea" id="RHEA:15989"/>
        <dbReference type="ChEBI" id="CHEBI:15378"/>
        <dbReference type="ChEBI" id="CHEBI:36464"/>
        <dbReference type="ChEBI" id="CHEBI:43074"/>
        <dbReference type="ChEBI" id="CHEBI:57287"/>
        <dbReference type="ChEBI" id="CHEBI:57783"/>
        <dbReference type="ChEBI" id="CHEBI:58349"/>
        <dbReference type="EC" id="1.1.1.34"/>
    </reaction>
    <physiologicalReaction direction="right-to-left" evidence="19">
        <dbReference type="Rhea" id="RHEA:15991"/>
    </physiologicalReaction>
</comment>
<evidence type="ECO:0000259" key="22">
    <source>
        <dbReference type="PROSITE" id="PS50156"/>
    </source>
</evidence>
<evidence type="ECO:0000256" key="5">
    <source>
        <dbReference type="ARBA" id="ARBA00022548"/>
    </source>
</evidence>
<keyword evidence="12 20" id="KW-0560">Oxidoreductase</keyword>
<dbReference type="FunFam" id="3.30.70.420:FF:000001">
    <property type="entry name" value="3-hydroxy-3-methylglutaryl coenzyme A reductase"/>
    <property type="match status" value="1"/>
</dbReference>
<evidence type="ECO:0000256" key="20">
    <source>
        <dbReference type="RuleBase" id="RU361219"/>
    </source>
</evidence>
<evidence type="ECO:0000256" key="6">
    <source>
        <dbReference type="ARBA" id="ARBA00022692"/>
    </source>
</evidence>
<evidence type="ECO:0000256" key="13">
    <source>
        <dbReference type="ARBA" id="ARBA00023011"/>
    </source>
</evidence>
<evidence type="ECO:0000256" key="14">
    <source>
        <dbReference type="ARBA" id="ARBA00023136"/>
    </source>
</evidence>
<reference evidence="23" key="2">
    <citation type="submission" date="2025-08" db="UniProtKB">
        <authorList>
            <consortium name="Ensembl"/>
        </authorList>
    </citation>
    <scope>IDENTIFICATION</scope>
</reference>
<feature type="transmembrane region" description="Helical" evidence="20">
    <location>
        <begin position="58"/>
        <end position="82"/>
    </location>
</feature>
<dbReference type="CDD" id="cd00643">
    <property type="entry name" value="HMG-CoA_reductase_classI"/>
    <property type="match status" value="1"/>
</dbReference>
<dbReference type="Gene3D" id="1.10.3270.10">
    <property type="entry name" value="HMGR, N-terminal domain"/>
    <property type="match status" value="1"/>
</dbReference>
<dbReference type="PROSITE" id="PS00066">
    <property type="entry name" value="HMG_COA_REDUCTASE_1"/>
    <property type="match status" value="1"/>
</dbReference>
<dbReference type="InterPro" id="IPR023076">
    <property type="entry name" value="HMG_CoA_Rdtase_CS"/>
</dbReference>
<dbReference type="PANTHER" id="PTHR10572">
    <property type="entry name" value="3-HYDROXY-3-METHYLGLUTARYL-COENZYME A REDUCTASE"/>
    <property type="match status" value="1"/>
</dbReference>
<keyword evidence="8 20" id="KW-0256">Endoplasmic reticulum</keyword>
<evidence type="ECO:0000256" key="16">
    <source>
        <dbReference type="ARBA" id="ARBA00023166"/>
    </source>
</evidence>
<proteinExistence type="inferred from homology"/>
<dbReference type="InterPro" id="IPR053958">
    <property type="entry name" value="HMGCR/SNAP/NPC1-like_SSD"/>
</dbReference>
<keyword evidence="16" id="KW-1207">Sterol metabolism</keyword>
<keyword evidence="10" id="KW-0444">Lipid biosynthesis</keyword>
<dbReference type="Ensembl" id="ENSOMYT00000017510.2">
    <property type="protein sequence ID" value="ENSOMYP00000015869.2"/>
    <property type="gene ID" value="ENSOMYG00000006390.2"/>
</dbReference>
<feature type="transmembrane region" description="Helical" evidence="20">
    <location>
        <begin position="94"/>
        <end position="119"/>
    </location>
</feature>
<evidence type="ECO:0000256" key="9">
    <source>
        <dbReference type="ARBA" id="ARBA00022857"/>
    </source>
</evidence>
<keyword evidence="9 20" id="KW-0521">NADP</keyword>
<feature type="domain" description="SSD" evidence="22">
    <location>
        <begin position="65"/>
        <end position="222"/>
    </location>
</feature>
<dbReference type="PROSITE" id="PS00318">
    <property type="entry name" value="HMG_COA_REDUCTASE_2"/>
    <property type="match status" value="1"/>
</dbReference>
<dbReference type="Proteomes" id="UP000694395">
    <property type="component" value="Chromosome 5"/>
</dbReference>
<keyword evidence="6 20" id="KW-0812">Transmembrane</keyword>
<dbReference type="InterPro" id="IPR009023">
    <property type="entry name" value="HMG_CoA_Rdtase_NAD(P)-bd_sf"/>
</dbReference>
<gene>
    <name evidence="23" type="primary">LOC110523461</name>
</gene>
<keyword evidence="14 20" id="KW-0472">Membrane</keyword>
<dbReference type="GO" id="GO:0015936">
    <property type="term" value="P:coenzyme A metabolic process"/>
    <property type="evidence" value="ECO:0007669"/>
    <property type="project" value="InterPro"/>
</dbReference>
<keyword evidence="11 20" id="KW-1133">Transmembrane helix</keyword>
<dbReference type="InterPro" id="IPR004816">
    <property type="entry name" value="HMG_CoA_Rdtase_metazoan"/>
</dbReference>
<organism evidence="23 24">
    <name type="scientific">Oncorhynchus mykiss</name>
    <name type="common">Rainbow trout</name>
    <name type="synonym">Salmo gairdneri</name>
    <dbReference type="NCBI Taxonomy" id="8022"/>
    <lineage>
        <taxon>Eukaryota</taxon>
        <taxon>Metazoa</taxon>
        <taxon>Chordata</taxon>
        <taxon>Craniata</taxon>
        <taxon>Vertebrata</taxon>
        <taxon>Euteleostomi</taxon>
        <taxon>Actinopterygii</taxon>
        <taxon>Neopterygii</taxon>
        <taxon>Teleostei</taxon>
        <taxon>Protacanthopterygii</taxon>
        <taxon>Salmoniformes</taxon>
        <taxon>Salmonidae</taxon>
        <taxon>Salmoninae</taxon>
        <taxon>Oncorhynchus</taxon>
    </lineage>
</organism>
<dbReference type="NCBIfam" id="TIGR00920">
    <property type="entry name" value="2A060605"/>
    <property type="match status" value="1"/>
</dbReference>
<evidence type="ECO:0000256" key="12">
    <source>
        <dbReference type="ARBA" id="ARBA00023002"/>
    </source>
</evidence>
<dbReference type="Pfam" id="PF00368">
    <property type="entry name" value="HMG-CoA_red"/>
    <property type="match status" value="1"/>
</dbReference>